<gene>
    <name evidence="2" type="ORF">F1D05_15575</name>
</gene>
<keyword evidence="3" id="KW-1185">Reference proteome</keyword>
<dbReference type="Proteomes" id="UP000515563">
    <property type="component" value="Chromosome"/>
</dbReference>
<reference evidence="3" key="1">
    <citation type="submission" date="2019-09" db="EMBL/GenBank/DDBJ databases">
        <title>Antimicrobial potential of Antarctic Bacteria.</title>
        <authorList>
            <person name="Benaud N."/>
            <person name="Edwards R.J."/>
            <person name="Ferrari B.C."/>
        </authorList>
    </citation>
    <scope>NUCLEOTIDE SEQUENCE [LARGE SCALE GENOMIC DNA]</scope>
    <source>
        <strain evidence="3">SPB151</strain>
    </source>
</reference>
<accession>A0A7G6WYL4</accession>
<organism evidence="2 3">
    <name type="scientific">Kribbella qitaiheensis</name>
    <dbReference type="NCBI Taxonomy" id="1544730"/>
    <lineage>
        <taxon>Bacteria</taxon>
        <taxon>Bacillati</taxon>
        <taxon>Actinomycetota</taxon>
        <taxon>Actinomycetes</taxon>
        <taxon>Propionibacteriales</taxon>
        <taxon>Kribbellaceae</taxon>
        <taxon>Kribbella</taxon>
    </lineage>
</organism>
<evidence type="ECO:0000313" key="2">
    <source>
        <dbReference type="EMBL" id="QNE19079.1"/>
    </source>
</evidence>
<dbReference type="AlphaFoldDB" id="A0A7G6WYL4"/>
<dbReference type="RefSeq" id="WP_185448362.1">
    <property type="nucleotide sequence ID" value="NZ_CP043661.1"/>
</dbReference>
<name>A0A7G6WYL4_9ACTN</name>
<evidence type="ECO:0000256" key="1">
    <source>
        <dbReference type="SAM" id="MobiDB-lite"/>
    </source>
</evidence>
<reference evidence="2 3" key="2">
    <citation type="journal article" date="2020" name="Microbiol. Resour. Announc.">
        <title>Antarctic desert soil bacteria exhibit high novel natural product potential, evaluated through long-read genome sequencing and comparative genomics.</title>
        <authorList>
            <person name="Benaud N."/>
            <person name="Edwards R.J."/>
            <person name="Amos T.G."/>
            <person name="D'Agostino P.M."/>
            <person name="Gutierrez-Chavez C."/>
            <person name="Montgomery K."/>
            <person name="Nicetic I."/>
            <person name="Ferrari B.C."/>
        </authorList>
    </citation>
    <scope>NUCLEOTIDE SEQUENCE [LARGE SCALE GENOMIC DNA]</scope>
    <source>
        <strain evidence="2 3">SPB151</strain>
    </source>
</reference>
<dbReference type="EMBL" id="CP043661">
    <property type="protein sequence ID" value="QNE19079.1"/>
    <property type="molecule type" value="Genomic_DNA"/>
</dbReference>
<evidence type="ECO:0000313" key="3">
    <source>
        <dbReference type="Proteomes" id="UP000515563"/>
    </source>
</evidence>
<feature type="region of interest" description="Disordered" evidence="1">
    <location>
        <begin position="55"/>
        <end position="74"/>
    </location>
</feature>
<protein>
    <submittedName>
        <fullName evidence="2">Uncharacterized protein</fullName>
    </submittedName>
</protein>
<dbReference type="KEGG" id="kqi:F1D05_15575"/>
<proteinExistence type="predicted"/>
<sequence>MASFIFARSASPLAAAATSQQVQAGFEVILMQSKGVGHAHLSKMGVRRIEDGSSFLGGEIETPDVPDSWKDLGQ</sequence>